<accession>A0ABU3D400</accession>
<name>A0ABU3D400_9FLAO</name>
<dbReference type="EMBL" id="JAVRHK010000003">
    <property type="protein sequence ID" value="MDT0676131.1"/>
    <property type="molecule type" value="Genomic_DNA"/>
</dbReference>
<organism evidence="2 3">
    <name type="scientific">Autumnicola musiva</name>
    <dbReference type="NCBI Taxonomy" id="3075589"/>
    <lineage>
        <taxon>Bacteria</taxon>
        <taxon>Pseudomonadati</taxon>
        <taxon>Bacteroidota</taxon>
        <taxon>Flavobacteriia</taxon>
        <taxon>Flavobacteriales</taxon>
        <taxon>Flavobacteriaceae</taxon>
        <taxon>Autumnicola</taxon>
    </lineage>
</organism>
<gene>
    <name evidence="2" type="ORF">RM539_05995</name>
</gene>
<reference evidence="2 3" key="1">
    <citation type="submission" date="2023-09" db="EMBL/GenBank/DDBJ databases">
        <authorList>
            <person name="Rey-Velasco X."/>
        </authorList>
    </citation>
    <scope>NUCLEOTIDE SEQUENCE [LARGE SCALE GENOMIC DNA]</scope>
    <source>
        <strain evidence="2 3">F117</strain>
    </source>
</reference>
<keyword evidence="1" id="KW-1133">Transmembrane helix</keyword>
<keyword evidence="3" id="KW-1185">Reference proteome</keyword>
<sequence length="477" mass="55653">MKMNNISEIVGFIFSNGDNLVCDDRYEKTIISGIVKKKTSLRNEGKLNNFFNDISDEWSLTITLNEDENLLTCSNSIDHSFVSEYNGLQLLPDDKLSIKLEIYKNTRKANRNVYCEKAFNEWVQSRSAIELLKTTSSDIKRNGFVNFNIIENKQAYLYSKRIRVNDSTSVNKNLKAYPEYSNFDQNNEYPYIGSDFRVSEKKVSCPFLQSRLTNLSNLFSITSLFDVTYLQGENLFYQLKGYKFFQGKIPAKDLTEKYDIYSKINNWIFDDSANIADKLGISKNIISLHITANNIILNDSVFSSILSGHKIYLKENVSQYLKVRSKINDELADILKEIRSSLQELRTNYQKSNFLYISFFMSVYVIRTLIKKDFEQIFTKDTTVLFFAFIGISVIYLIYTIWSVITMRDRIKKHYQNVKSKNLDIMEKSDIERILKNDSEFDDEISYFNTRISVYVILWILTMVVLTFAVLYLSEAI</sequence>
<evidence type="ECO:0000256" key="1">
    <source>
        <dbReference type="SAM" id="Phobius"/>
    </source>
</evidence>
<keyword evidence="1" id="KW-0472">Membrane</keyword>
<dbReference type="Proteomes" id="UP001262582">
    <property type="component" value="Unassembled WGS sequence"/>
</dbReference>
<comment type="caution">
    <text evidence="2">The sequence shown here is derived from an EMBL/GenBank/DDBJ whole genome shotgun (WGS) entry which is preliminary data.</text>
</comment>
<feature type="transmembrane region" description="Helical" evidence="1">
    <location>
        <begin position="353"/>
        <end position="370"/>
    </location>
</feature>
<keyword evidence="1" id="KW-0812">Transmembrane</keyword>
<protein>
    <submittedName>
        <fullName evidence="2">Uncharacterized protein</fullName>
    </submittedName>
</protein>
<proteinExistence type="predicted"/>
<evidence type="ECO:0000313" key="2">
    <source>
        <dbReference type="EMBL" id="MDT0676131.1"/>
    </source>
</evidence>
<dbReference type="RefSeq" id="WP_121665225.1">
    <property type="nucleotide sequence ID" value="NZ_JAVRHK010000003.1"/>
</dbReference>
<feature type="transmembrane region" description="Helical" evidence="1">
    <location>
        <begin position="382"/>
        <end position="405"/>
    </location>
</feature>
<evidence type="ECO:0000313" key="3">
    <source>
        <dbReference type="Proteomes" id="UP001262582"/>
    </source>
</evidence>
<feature type="transmembrane region" description="Helical" evidence="1">
    <location>
        <begin position="452"/>
        <end position="473"/>
    </location>
</feature>